<feature type="region of interest" description="Disordered" evidence="2">
    <location>
        <begin position="193"/>
        <end position="213"/>
    </location>
</feature>
<evidence type="ECO:0000259" key="3">
    <source>
        <dbReference type="PROSITE" id="PS50966"/>
    </source>
</evidence>
<keyword evidence="1" id="KW-0862">Zinc</keyword>
<dbReference type="PANTHER" id="PTHR38133:SF1">
    <property type="entry name" value="SLR1429 PROTEIN"/>
    <property type="match status" value="1"/>
</dbReference>
<keyword evidence="1" id="KW-0863">Zinc-finger</keyword>
<keyword evidence="1" id="KW-0479">Metal-binding</keyword>
<dbReference type="OrthoDB" id="188274at2"/>
<gene>
    <name evidence="4" type="ORF">SAMN02745673_01922</name>
</gene>
<evidence type="ECO:0000313" key="4">
    <source>
        <dbReference type="EMBL" id="SJZ93250.1"/>
    </source>
</evidence>
<feature type="domain" description="SWIM-type" evidence="3">
    <location>
        <begin position="128"/>
        <end position="163"/>
    </location>
</feature>
<dbReference type="Proteomes" id="UP000190637">
    <property type="component" value="Unassembled WGS sequence"/>
</dbReference>
<accession>A0A1T4PNU3</accession>
<dbReference type="PANTHER" id="PTHR38133">
    <property type="entry name" value="SLR1429 PROTEIN"/>
    <property type="match status" value="1"/>
</dbReference>
<sequence>MTTGHDDRVRGFPAFSPQKGRGRGRSWWARAWTTAMEENSLDREPLAKGRAHARTGHVGTITVSPGRIAAPVYGPGHASLHHTAVFVEELSDAEWARLLDQVAAESGHIAALLEGEMPHALVDAAEEAGVRLLPGIGDLEPECDCDDWELPCMHAAALCYQAAWLLDDDPFVLLLMRGRGRSELLDELRHHAAPGRSAARGREATAARGTSAEEAYARVLGPLPEETPPPGTLDALPALTPLPGGEPDALDLLVADAAARARDLLVTGAPPPRLDLWRDTVRLAAAYHGRARERLGRASGRGEELERAARAWEYGGPQGLEVLESPWDPPEHVSARMGDALSMTWEGERAPRADVRHNHWTLVEHGIQVRYGRDGRWYPYHERDGLWWPAGPPSHDPAEALAGLLDG</sequence>
<evidence type="ECO:0000256" key="2">
    <source>
        <dbReference type="SAM" id="MobiDB-lite"/>
    </source>
</evidence>
<keyword evidence="5" id="KW-1185">Reference proteome</keyword>
<dbReference type="AlphaFoldDB" id="A0A1T4PNU3"/>
<evidence type="ECO:0000313" key="5">
    <source>
        <dbReference type="Proteomes" id="UP000190637"/>
    </source>
</evidence>
<dbReference type="EMBL" id="FUWS01000004">
    <property type="protein sequence ID" value="SJZ93250.1"/>
    <property type="molecule type" value="Genomic_DNA"/>
</dbReference>
<organism evidence="4 5">
    <name type="scientific">Marinactinospora thermotolerans DSM 45154</name>
    <dbReference type="NCBI Taxonomy" id="1122192"/>
    <lineage>
        <taxon>Bacteria</taxon>
        <taxon>Bacillati</taxon>
        <taxon>Actinomycetota</taxon>
        <taxon>Actinomycetes</taxon>
        <taxon>Streptosporangiales</taxon>
        <taxon>Nocardiopsidaceae</taxon>
        <taxon>Marinactinospora</taxon>
    </lineage>
</organism>
<dbReference type="PROSITE" id="PS50966">
    <property type="entry name" value="ZF_SWIM"/>
    <property type="match status" value="1"/>
</dbReference>
<evidence type="ECO:0000256" key="1">
    <source>
        <dbReference type="PROSITE-ProRule" id="PRU00325"/>
    </source>
</evidence>
<dbReference type="GO" id="GO:0008270">
    <property type="term" value="F:zinc ion binding"/>
    <property type="evidence" value="ECO:0007669"/>
    <property type="project" value="UniProtKB-KW"/>
</dbReference>
<dbReference type="RefSeq" id="WP_078761252.1">
    <property type="nucleotide sequence ID" value="NZ_FUWS01000004.1"/>
</dbReference>
<proteinExistence type="predicted"/>
<reference evidence="4 5" key="1">
    <citation type="submission" date="2017-02" db="EMBL/GenBank/DDBJ databases">
        <authorList>
            <person name="Peterson S.W."/>
        </authorList>
    </citation>
    <scope>NUCLEOTIDE SEQUENCE [LARGE SCALE GENOMIC DNA]</scope>
    <source>
        <strain evidence="4 5">DSM 45154</strain>
    </source>
</reference>
<protein>
    <submittedName>
        <fullName evidence="4">Uncharacterized conserved protein, contains Zn finger domain</fullName>
    </submittedName>
</protein>
<feature type="region of interest" description="Disordered" evidence="2">
    <location>
        <begin position="1"/>
        <end position="22"/>
    </location>
</feature>
<name>A0A1T4PNU3_9ACTN</name>
<dbReference type="InterPro" id="IPR007527">
    <property type="entry name" value="Znf_SWIM"/>
</dbReference>
<dbReference type="STRING" id="1122192.SAMN02745673_01922"/>
<feature type="compositionally biased region" description="Basic and acidic residues" evidence="2">
    <location>
        <begin position="1"/>
        <end position="10"/>
    </location>
</feature>